<organism evidence="1 2">
    <name type="scientific">Corallococcus carmarthensis</name>
    <dbReference type="NCBI Taxonomy" id="2316728"/>
    <lineage>
        <taxon>Bacteria</taxon>
        <taxon>Pseudomonadati</taxon>
        <taxon>Myxococcota</taxon>
        <taxon>Myxococcia</taxon>
        <taxon>Myxococcales</taxon>
        <taxon>Cystobacterineae</taxon>
        <taxon>Myxococcaceae</taxon>
        <taxon>Corallococcus</taxon>
    </lineage>
</organism>
<dbReference type="EMBL" id="RAWE01000038">
    <property type="protein sequence ID" value="RKH03646.1"/>
    <property type="molecule type" value="Genomic_DNA"/>
</dbReference>
<keyword evidence="2" id="KW-1185">Reference proteome</keyword>
<dbReference type="AlphaFoldDB" id="A0A3A8K811"/>
<dbReference type="OrthoDB" id="5499579at2"/>
<gene>
    <name evidence="1" type="ORF">D7X32_13395</name>
</gene>
<dbReference type="Proteomes" id="UP000268313">
    <property type="component" value="Unassembled WGS sequence"/>
</dbReference>
<proteinExistence type="predicted"/>
<reference evidence="2" key="1">
    <citation type="submission" date="2018-09" db="EMBL/GenBank/DDBJ databases">
        <authorList>
            <person name="Livingstone P.G."/>
            <person name="Whitworth D.E."/>
        </authorList>
    </citation>
    <scope>NUCLEOTIDE SEQUENCE [LARGE SCALE GENOMIC DNA]</scope>
    <source>
        <strain evidence="2">CA043D</strain>
    </source>
</reference>
<dbReference type="RefSeq" id="WP_120602926.1">
    <property type="nucleotide sequence ID" value="NZ_RAWE01000038.1"/>
</dbReference>
<protein>
    <submittedName>
        <fullName evidence="1">Uncharacterized protein</fullName>
    </submittedName>
</protein>
<accession>A0A3A8K811</accession>
<name>A0A3A8K811_9BACT</name>
<evidence type="ECO:0000313" key="2">
    <source>
        <dbReference type="Proteomes" id="UP000268313"/>
    </source>
</evidence>
<evidence type="ECO:0000313" key="1">
    <source>
        <dbReference type="EMBL" id="RKH03646.1"/>
    </source>
</evidence>
<sequence>MAYLTLSGIEVRCSAAKGLTQKPTLLGPRVRTFRGWAQSGARARVYTWSAGTPLMPMTEAQALRRLIDGDGHSWDFAAATVNAFTSSKGLVASSLNGVPQAGTAIAGRWGYGAMFLNPGEEVAWVVGARPDCTVGFWVRAGVSGPWSHVVARFQPDVLHINGSELGIVDDMEGEVGLFVSIGEGVLTVSAAADVAVSDLIYLPYTVPAAWVPQWATATAPFGPLPYHTAAGTGLPGPCRVLGQAGDAQAVEYDEDGARVQGQYMDFELMQQPEDI</sequence>
<comment type="caution">
    <text evidence="1">The sequence shown here is derived from an EMBL/GenBank/DDBJ whole genome shotgun (WGS) entry which is preliminary data.</text>
</comment>